<dbReference type="GO" id="GO:0046982">
    <property type="term" value="F:protein heterodimerization activity"/>
    <property type="evidence" value="ECO:0007669"/>
    <property type="project" value="InterPro"/>
</dbReference>
<evidence type="ECO:0000313" key="2">
    <source>
        <dbReference type="Proteomes" id="UP000827092"/>
    </source>
</evidence>
<name>A0AAV6VI39_9ARAC</name>
<reference evidence="1 2" key="1">
    <citation type="journal article" date="2022" name="Nat. Ecol. Evol.">
        <title>A masculinizing supergene underlies an exaggerated male reproductive morph in a spider.</title>
        <authorList>
            <person name="Hendrickx F."/>
            <person name="De Corte Z."/>
            <person name="Sonet G."/>
            <person name="Van Belleghem S.M."/>
            <person name="Kostlbacher S."/>
            <person name="Vangestel C."/>
        </authorList>
    </citation>
    <scope>NUCLEOTIDE SEQUENCE [LARGE SCALE GENOMIC DNA]</scope>
    <source>
        <strain evidence="1">W744_W776</strain>
    </source>
</reference>
<dbReference type="EMBL" id="JAFNEN010000081">
    <property type="protein sequence ID" value="KAG8195680.1"/>
    <property type="molecule type" value="Genomic_DNA"/>
</dbReference>
<gene>
    <name evidence="1" type="ORF">JTE90_003824</name>
</gene>
<dbReference type="Proteomes" id="UP000827092">
    <property type="component" value="Unassembled WGS sequence"/>
</dbReference>
<dbReference type="SUPFAM" id="SSF47113">
    <property type="entry name" value="Histone-fold"/>
    <property type="match status" value="1"/>
</dbReference>
<comment type="caution">
    <text evidence="1">The sequence shown here is derived from an EMBL/GenBank/DDBJ whole genome shotgun (WGS) entry which is preliminary data.</text>
</comment>
<dbReference type="Gene3D" id="1.10.20.10">
    <property type="entry name" value="Histone, subunit A"/>
    <property type="match status" value="1"/>
</dbReference>
<evidence type="ECO:0000313" key="1">
    <source>
        <dbReference type="EMBL" id="KAG8195680.1"/>
    </source>
</evidence>
<sequence>MVSAIESKFTTNVATKPRKKHIKFPSKTIQFKRYILLMSKNVHGRKFQLSKELLDMLQDFLMDLFQKIRICLMSVSQKKTLQARDLETAVKLCLPGLLKEYSRKNARSALGKLRMRVE</sequence>
<protein>
    <recommendedName>
        <fullName evidence="3">Histone H2A/H2B/H3 domain-containing protein</fullName>
    </recommendedName>
</protein>
<dbReference type="AlphaFoldDB" id="A0AAV6VI39"/>
<proteinExistence type="predicted"/>
<keyword evidence="2" id="KW-1185">Reference proteome</keyword>
<organism evidence="1 2">
    <name type="scientific">Oedothorax gibbosus</name>
    <dbReference type="NCBI Taxonomy" id="931172"/>
    <lineage>
        <taxon>Eukaryota</taxon>
        <taxon>Metazoa</taxon>
        <taxon>Ecdysozoa</taxon>
        <taxon>Arthropoda</taxon>
        <taxon>Chelicerata</taxon>
        <taxon>Arachnida</taxon>
        <taxon>Araneae</taxon>
        <taxon>Araneomorphae</taxon>
        <taxon>Entelegynae</taxon>
        <taxon>Araneoidea</taxon>
        <taxon>Linyphiidae</taxon>
        <taxon>Erigoninae</taxon>
        <taxon>Oedothorax</taxon>
    </lineage>
</organism>
<dbReference type="InterPro" id="IPR009072">
    <property type="entry name" value="Histone-fold"/>
</dbReference>
<accession>A0AAV6VI39</accession>
<evidence type="ECO:0008006" key="3">
    <source>
        <dbReference type="Google" id="ProtNLM"/>
    </source>
</evidence>